<organism evidence="2 3">
    <name type="scientific">Pararhizobium polonicum</name>
    <dbReference type="NCBI Taxonomy" id="1612624"/>
    <lineage>
        <taxon>Bacteria</taxon>
        <taxon>Pseudomonadati</taxon>
        <taxon>Pseudomonadota</taxon>
        <taxon>Alphaproteobacteria</taxon>
        <taxon>Hyphomicrobiales</taxon>
        <taxon>Rhizobiaceae</taxon>
        <taxon>Rhizobium/Agrobacterium group</taxon>
        <taxon>Pararhizobium</taxon>
    </lineage>
</organism>
<sequence length="79" mass="8337">MVSSSGHRPPVTEGVAEVMIKDIKSGEGRGATSEVPLAFQTGRVPVDPAVLGQTRKQMTMFGAFALGVLALLLVIWWAA</sequence>
<reference evidence="2 3" key="1">
    <citation type="journal article" date="2016" name="Syst. Appl. Microbiol.">
        <title>Pararhizobium polonicum sp. nov. isolated from tumors on stone fruit rootstocks.</title>
        <authorList>
            <person name="Pulawska J."/>
            <person name="Kuzmanovic N."/>
            <person name="Willems A."/>
            <person name="Pothier J.F."/>
        </authorList>
    </citation>
    <scope>NUCLEOTIDE SEQUENCE [LARGE SCALE GENOMIC DNA]</scope>
    <source>
        <strain evidence="2 3">F5.1</strain>
    </source>
</reference>
<keyword evidence="1" id="KW-0812">Transmembrane</keyword>
<dbReference type="RefSeq" id="WP_068952169.1">
    <property type="nucleotide sequence ID" value="NZ_LGLV01000004.1"/>
</dbReference>
<proteinExistence type="predicted"/>
<dbReference type="Proteomes" id="UP000093111">
    <property type="component" value="Unassembled WGS sequence"/>
</dbReference>
<keyword evidence="1" id="KW-0472">Membrane</keyword>
<evidence type="ECO:0000256" key="1">
    <source>
        <dbReference type="SAM" id="Phobius"/>
    </source>
</evidence>
<evidence type="ECO:0000313" key="3">
    <source>
        <dbReference type="Proteomes" id="UP000093111"/>
    </source>
</evidence>
<feature type="transmembrane region" description="Helical" evidence="1">
    <location>
        <begin position="60"/>
        <end position="78"/>
    </location>
</feature>
<dbReference type="OrthoDB" id="8421172at2"/>
<evidence type="ECO:0000313" key="2">
    <source>
        <dbReference type="EMBL" id="OBZ97027.1"/>
    </source>
</evidence>
<comment type="caution">
    <text evidence="2">The sequence shown here is derived from an EMBL/GenBank/DDBJ whole genome shotgun (WGS) entry which is preliminary data.</text>
</comment>
<gene>
    <name evidence="2" type="ORF">ADU59_04880</name>
</gene>
<dbReference type="PATRIC" id="fig|1612624.7.peg.1020"/>
<keyword evidence="3" id="KW-1185">Reference proteome</keyword>
<dbReference type="AlphaFoldDB" id="A0A1C7P766"/>
<accession>A0A1C7P766</accession>
<protein>
    <submittedName>
        <fullName evidence="2">Uncharacterized protein</fullName>
    </submittedName>
</protein>
<dbReference type="EMBL" id="LGLV01000004">
    <property type="protein sequence ID" value="OBZ97027.1"/>
    <property type="molecule type" value="Genomic_DNA"/>
</dbReference>
<name>A0A1C7P766_9HYPH</name>
<keyword evidence="1" id="KW-1133">Transmembrane helix</keyword>